<dbReference type="Pfam" id="PF03564">
    <property type="entry name" value="DUF1759"/>
    <property type="match status" value="1"/>
</dbReference>
<dbReference type="Gene3D" id="3.30.70.270">
    <property type="match status" value="1"/>
</dbReference>
<reference evidence="1 2" key="1">
    <citation type="journal article" date="2019" name="Sci. Rep.">
        <title>Orb-weaving spider Araneus ventricosus genome elucidates the spidroin gene catalogue.</title>
        <authorList>
            <person name="Kono N."/>
            <person name="Nakamura H."/>
            <person name="Ohtoshi R."/>
            <person name="Moran D.A.P."/>
            <person name="Shinohara A."/>
            <person name="Yoshida Y."/>
            <person name="Fujiwara M."/>
            <person name="Mori M."/>
            <person name="Tomita M."/>
            <person name="Arakawa K."/>
        </authorList>
    </citation>
    <scope>NUCLEOTIDE SEQUENCE [LARGE SCALE GENOMIC DNA]</scope>
</reference>
<dbReference type="PANTHER" id="PTHR47331:SF1">
    <property type="entry name" value="GAG-LIKE PROTEIN"/>
    <property type="match status" value="1"/>
</dbReference>
<dbReference type="EMBL" id="BGPR01002825">
    <property type="protein sequence ID" value="GBM79523.1"/>
    <property type="molecule type" value="Genomic_DNA"/>
</dbReference>
<dbReference type="Gene3D" id="3.10.10.10">
    <property type="entry name" value="HIV Type 1 Reverse Transcriptase, subunit A, domain 1"/>
    <property type="match status" value="1"/>
</dbReference>
<keyword evidence="2" id="KW-1185">Reference proteome</keyword>
<comment type="caution">
    <text evidence="1">The sequence shown here is derived from an EMBL/GenBank/DDBJ whole genome shotgun (WGS) entry which is preliminary data.</text>
</comment>
<gene>
    <name evidence="1" type="ORF">AVEN_209497_1</name>
</gene>
<dbReference type="GO" id="GO:0071897">
    <property type="term" value="P:DNA biosynthetic process"/>
    <property type="evidence" value="ECO:0007669"/>
    <property type="project" value="UniProtKB-ARBA"/>
</dbReference>
<dbReference type="InterPro" id="IPR043128">
    <property type="entry name" value="Rev_trsase/Diguanyl_cyclase"/>
</dbReference>
<organism evidence="1 2">
    <name type="scientific">Araneus ventricosus</name>
    <name type="common">Orbweaver spider</name>
    <name type="synonym">Epeira ventricosa</name>
    <dbReference type="NCBI Taxonomy" id="182803"/>
    <lineage>
        <taxon>Eukaryota</taxon>
        <taxon>Metazoa</taxon>
        <taxon>Ecdysozoa</taxon>
        <taxon>Arthropoda</taxon>
        <taxon>Chelicerata</taxon>
        <taxon>Arachnida</taxon>
        <taxon>Araneae</taxon>
        <taxon>Araneomorphae</taxon>
        <taxon>Entelegynae</taxon>
        <taxon>Araneoidea</taxon>
        <taxon>Araneidae</taxon>
        <taxon>Araneus</taxon>
    </lineage>
</organism>
<dbReference type="SUPFAM" id="SSF56672">
    <property type="entry name" value="DNA/RNA polymerases"/>
    <property type="match status" value="1"/>
</dbReference>
<protein>
    <submittedName>
        <fullName evidence="1">Uncharacterized protein</fullName>
    </submittedName>
</protein>
<evidence type="ECO:0000313" key="2">
    <source>
        <dbReference type="Proteomes" id="UP000499080"/>
    </source>
</evidence>
<name>A0A4Y2INX0_ARAVE</name>
<dbReference type="InterPro" id="IPR005312">
    <property type="entry name" value="DUF1759"/>
</dbReference>
<dbReference type="OrthoDB" id="7764320at2759"/>
<dbReference type="InterPro" id="IPR043502">
    <property type="entry name" value="DNA/RNA_pol_sf"/>
</dbReference>
<dbReference type="PANTHER" id="PTHR47331">
    <property type="entry name" value="PHD-TYPE DOMAIN-CONTAINING PROTEIN"/>
    <property type="match status" value="1"/>
</dbReference>
<accession>A0A4Y2INX0</accession>
<sequence length="937" mass="107028">MEVANQALLERTKKTRSVTRSIVTKQTNKLESEINNSVDKTIVYELYMQLISKFEELVKLDKEIEGLIDIDSLEDEILTREEYRDKFIIWKTRAERYIESVSSIAIRNSAETQLQNVTLPLNSSVSSVSTNQPRLPKLTLESFLGKDIGSFPSFWARFKSAVHENSSLNHVDKFSYLKSVVTSDADLAIRGLTLTSENYAKAVKILEDRFGRQELIVDYHMNNLLNLTPVRKSFDVIALRNLYEQLEVNIRGLESLGISPDSYSCLLFPIIMKAIPPDLPLEYNRKHDKKQSQITDLMEYLRDEVQSRERTKALVKPYESQIKGCHPYSNKYFERETQQKVHSRFPPSNHNKSSVRASANELLTAAYSNCLFCKENTHLSDLCENLSVQQKRDKLIKERRCFICCNSSCYVKKCKKSGCSFCQGRHARAICFKLENSKKQNSHLDSGEKPVDFKTTSSNSVMNNRGGVLLQCVKAEIIGSSSSDKIFCLFDNGSEKSFVKKNVSRRLGLKKLGLERLNIYSFGSKTPKKQTCRKVEVRLRNVLSGEETVSETVEIEEISRATLSLPNQDAWREMESKEFRLTFSSSESSESCEISLLIGSDFYWSLTNRIKRFDSSLVAAETSLGWSLQGREGIVERTSCDSLSNSQGFYLPHHAVIRSDKTTSRLRIVFDGSAHEDGHLSLNQSLYTGPNLHPNIFELLLRFRENPVAFTAVVKSAFLQIELDFPDRDFTRFFWTDNLNNEPYVLNFTRVLFGLRPSPHLLAATLKHHFKKYKEQYPHTFDLLNSSVYADDLIGGRNDVPDALRTTLECLQIFSDAGMLLRKWRSNSKQLNLFWQQEGVETEFSETSAIDLRPPIKVLGLAWDSERDLIYFDPKDLLKFLSRKIESKRFILSVVGRIFDPIGIGPFVIKLKCLLQDLWTLGLGTSSKATPQVAAVE</sequence>
<dbReference type="Proteomes" id="UP000499080">
    <property type="component" value="Unassembled WGS sequence"/>
</dbReference>
<evidence type="ECO:0000313" key="1">
    <source>
        <dbReference type="EMBL" id="GBM79523.1"/>
    </source>
</evidence>
<dbReference type="AlphaFoldDB" id="A0A4Y2INX0"/>
<proteinExistence type="predicted"/>